<organism evidence="4 5">
    <name type="scientific">Tissierella pigra</name>
    <dbReference type="NCBI Taxonomy" id="2607614"/>
    <lineage>
        <taxon>Bacteria</taxon>
        <taxon>Bacillati</taxon>
        <taxon>Bacillota</taxon>
        <taxon>Tissierellia</taxon>
        <taxon>Tissierellales</taxon>
        <taxon>Tissierellaceae</taxon>
        <taxon>Tissierella</taxon>
    </lineage>
</organism>
<dbReference type="InterPro" id="IPR023772">
    <property type="entry name" value="DNA-bd_HTH_TetR-type_CS"/>
</dbReference>
<keyword evidence="1 2" id="KW-0238">DNA-binding</keyword>
<reference evidence="4 5" key="1">
    <citation type="submission" date="2019-09" db="EMBL/GenBank/DDBJ databases">
        <title>In-depth cultivation of the pig gut microbiome towards novel bacterial diversity and tailored functional studies.</title>
        <authorList>
            <person name="Wylensek D."/>
            <person name="Hitch T.C.A."/>
            <person name="Clavel T."/>
        </authorList>
    </citation>
    <scope>NUCLEOTIDE SEQUENCE [LARGE SCALE GENOMIC DNA]</scope>
    <source>
        <strain evidence="4 5">WCA3-693-APC-4?</strain>
    </source>
</reference>
<dbReference type="SUPFAM" id="SSF48498">
    <property type="entry name" value="Tetracyclin repressor-like, C-terminal domain"/>
    <property type="match status" value="1"/>
</dbReference>
<protein>
    <submittedName>
        <fullName evidence="4">TetR/AcrR family transcriptional regulator</fullName>
    </submittedName>
</protein>
<dbReference type="SUPFAM" id="SSF46689">
    <property type="entry name" value="Homeodomain-like"/>
    <property type="match status" value="1"/>
</dbReference>
<dbReference type="EMBL" id="VUNQ01000043">
    <property type="protein sequence ID" value="MSU02785.1"/>
    <property type="molecule type" value="Genomic_DNA"/>
</dbReference>
<dbReference type="PROSITE" id="PS01081">
    <property type="entry name" value="HTH_TETR_1"/>
    <property type="match status" value="1"/>
</dbReference>
<dbReference type="Proteomes" id="UP000469523">
    <property type="component" value="Unassembled WGS sequence"/>
</dbReference>
<dbReference type="PANTHER" id="PTHR43479:SF11">
    <property type="entry name" value="ACREF_ENVCD OPERON REPRESSOR-RELATED"/>
    <property type="match status" value="1"/>
</dbReference>
<evidence type="ECO:0000256" key="1">
    <source>
        <dbReference type="ARBA" id="ARBA00023125"/>
    </source>
</evidence>
<dbReference type="InterPro" id="IPR050624">
    <property type="entry name" value="HTH-type_Tx_Regulator"/>
</dbReference>
<dbReference type="Gene3D" id="1.10.357.10">
    <property type="entry name" value="Tetracycline Repressor, domain 2"/>
    <property type="match status" value="1"/>
</dbReference>
<dbReference type="PANTHER" id="PTHR43479">
    <property type="entry name" value="ACREF/ENVCD OPERON REPRESSOR-RELATED"/>
    <property type="match status" value="1"/>
</dbReference>
<evidence type="ECO:0000313" key="4">
    <source>
        <dbReference type="EMBL" id="MSU02785.1"/>
    </source>
</evidence>
<evidence type="ECO:0000256" key="2">
    <source>
        <dbReference type="PROSITE-ProRule" id="PRU00335"/>
    </source>
</evidence>
<proteinExistence type="predicted"/>
<dbReference type="GO" id="GO:0003677">
    <property type="term" value="F:DNA binding"/>
    <property type="evidence" value="ECO:0007669"/>
    <property type="project" value="UniProtKB-UniRule"/>
</dbReference>
<name>A0A6N7Y213_9FIRM</name>
<accession>A0A6N7Y213</accession>
<gene>
    <name evidence="4" type="ORF">FYJ83_15085</name>
</gene>
<keyword evidence="5" id="KW-1185">Reference proteome</keyword>
<dbReference type="RefSeq" id="WP_154441933.1">
    <property type="nucleotide sequence ID" value="NZ_VUNQ01000043.1"/>
</dbReference>
<dbReference type="InterPro" id="IPR009057">
    <property type="entry name" value="Homeodomain-like_sf"/>
</dbReference>
<dbReference type="Pfam" id="PF00440">
    <property type="entry name" value="TetR_N"/>
    <property type="match status" value="1"/>
</dbReference>
<dbReference type="AlphaFoldDB" id="A0A6N7Y213"/>
<dbReference type="InterPro" id="IPR001647">
    <property type="entry name" value="HTH_TetR"/>
</dbReference>
<dbReference type="InterPro" id="IPR036271">
    <property type="entry name" value="Tet_transcr_reg_TetR-rel_C_sf"/>
</dbReference>
<comment type="caution">
    <text evidence="4">The sequence shown here is derived from an EMBL/GenBank/DDBJ whole genome shotgun (WGS) entry which is preliminary data.</text>
</comment>
<dbReference type="PROSITE" id="PS50977">
    <property type="entry name" value="HTH_TETR_2"/>
    <property type="match status" value="1"/>
</dbReference>
<feature type="DNA-binding region" description="H-T-H motif" evidence="2">
    <location>
        <begin position="34"/>
        <end position="53"/>
    </location>
</feature>
<sequence>MPKELFYELDMDKRNRIINAGLSEFARYSYNEASTNSIVKKASIGKGSLFKYFINKEDLYFYILDYIIDDFIKDLKDELSKLKGELFQFILKYAEIEFNWYIKNIDKYNLINRAFNDDNSSIYKKTVERYKLTGLSFYNNIIESAEIQKLRWDRERILNIIRWVLEGLNEKFIKEADGYSNINDIKDCYIRELGEYIEILKKGMYD</sequence>
<evidence type="ECO:0000259" key="3">
    <source>
        <dbReference type="PROSITE" id="PS50977"/>
    </source>
</evidence>
<evidence type="ECO:0000313" key="5">
    <source>
        <dbReference type="Proteomes" id="UP000469523"/>
    </source>
</evidence>
<feature type="domain" description="HTH tetR-type" evidence="3">
    <location>
        <begin position="11"/>
        <end position="71"/>
    </location>
</feature>